<evidence type="ECO:0000313" key="1">
    <source>
        <dbReference type="EMBL" id="EKN09891.1"/>
    </source>
</evidence>
<organism evidence="1 2">
    <name type="scientific">Parabacteroides johnsonii CL02T12C29</name>
    <dbReference type="NCBI Taxonomy" id="999419"/>
    <lineage>
        <taxon>Bacteria</taxon>
        <taxon>Pseudomonadati</taxon>
        <taxon>Bacteroidota</taxon>
        <taxon>Bacteroidia</taxon>
        <taxon>Bacteroidales</taxon>
        <taxon>Tannerellaceae</taxon>
        <taxon>Parabacteroides</taxon>
    </lineage>
</organism>
<comment type="caution">
    <text evidence="1">The sequence shown here is derived from an EMBL/GenBank/DDBJ whole genome shotgun (WGS) entry which is preliminary data.</text>
</comment>
<dbReference type="HOGENOM" id="CLU_2975197_0_0_10"/>
<name>K5ZER7_9BACT</name>
<evidence type="ECO:0000313" key="2">
    <source>
        <dbReference type="Proteomes" id="UP000001218"/>
    </source>
</evidence>
<protein>
    <submittedName>
        <fullName evidence="1">Uncharacterized protein</fullName>
    </submittedName>
</protein>
<accession>K5ZER7</accession>
<sequence>MKSYICVKLSNINYPIFANKKRDGKGVSGILSSCLIVFIHLRKTYNNLPKRKCFVYCW</sequence>
<dbReference type="AlphaFoldDB" id="K5ZER7"/>
<dbReference type="EMBL" id="AGZP01000017">
    <property type="protein sequence ID" value="EKN09891.1"/>
    <property type="molecule type" value="Genomic_DNA"/>
</dbReference>
<dbReference type="Proteomes" id="UP000001218">
    <property type="component" value="Unassembled WGS sequence"/>
</dbReference>
<proteinExistence type="predicted"/>
<reference evidence="1 2" key="1">
    <citation type="submission" date="2012-02" db="EMBL/GenBank/DDBJ databases">
        <title>The Genome Sequence of Parabacteroides johnsonii CL02T12C29.</title>
        <authorList>
            <consortium name="The Broad Institute Genome Sequencing Platform"/>
            <person name="Earl A."/>
            <person name="Ward D."/>
            <person name="Feldgarden M."/>
            <person name="Gevers D."/>
            <person name="Zitomersky N.L."/>
            <person name="Coyne M.J."/>
            <person name="Comstock L.E."/>
            <person name="Young S.K."/>
            <person name="Zeng Q."/>
            <person name="Gargeya S."/>
            <person name="Fitzgerald M."/>
            <person name="Haas B."/>
            <person name="Abouelleil A."/>
            <person name="Alvarado L."/>
            <person name="Arachchi H.M."/>
            <person name="Berlin A."/>
            <person name="Chapman S.B."/>
            <person name="Gearin G."/>
            <person name="Goldberg J."/>
            <person name="Griggs A."/>
            <person name="Gujja S."/>
            <person name="Hansen M."/>
            <person name="Heiman D."/>
            <person name="Howarth C."/>
            <person name="Larimer J."/>
            <person name="Lui A."/>
            <person name="MacDonald P.J.P."/>
            <person name="McCowen C."/>
            <person name="Montmayeur A."/>
            <person name="Murphy C."/>
            <person name="Neiman D."/>
            <person name="Pearson M."/>
            <person name="Priest M."/>
            <person name="Roberts A."/>
            <person name="Saif S."/>
            <person name="Shea T."/>
            <person name="Sisk P."/>
            <person name="Stolte C."/>
            <person name="Sykes S."/>
            <person name="Wortman J."/>
            <person name="Nusbaum C."/>
            <person name="Birren B."/>
        </authorList>
    </citation>
    <scope>NUCLEOTIDE SEQUENCE [LARGE SCALE GENOMIC DNA]</scope>
    <source>
        <strain evidence="1 2">CL02T12C29</strain>
    </source>
</reference>
<gene>
    <name evidence="1" type="ORF">HMPREF1077_01801</name>
</gene>